<dbReference type="PANTHER" id="PTHR21207:SF1">
    <property type="entry name" value="PACRG-LIKE PROTEIN"/>
    <property type="match status" value="1"/>
</dbReference>
<name>A0AAN8K1P1_PATCE</name>
<accession>A0AAN8K1P1</accession>
<dbReference type="InterPro" id="IPR016024">
    <property type="entry name" value="ARM-type_fold"/>
</dbReference>
<proteinExistence type="predicted"/>
<evidence type="ECO:0000313" key="2">
    <source>
        <dbReference type="EMBL" id="KAK6186275.1"/>
    </source>
</evidence>
<gene>
    <name evidence="2" type="ORF">SNE40_008345</name>
</gene>
<organism evidence="2 3">
    <name type="scientific">Patella caerulea</name>
    <name type="common">Rayed Mediterranean limpet</name>
    <dbReference type="NCBI Taxonomy" id="87958"/>
    <lineage>
        <taxon>Eukaryota</taxon>
        <taxon>Metazoa</taxon>
        <taxon>Spiralia</taxon>
        <taxon>Lophotrochozoa</taxon>
        <taxon>Mollusca</taxon>
        <taxon>Gastropoda</taxon>
        <taxon>Patellogastropoda</taxon>
        <taxon>Patelloidea</taxon>
        <taxon>Patellidae</taxon>
        <taxon>Patella</taxon>
    </lineage>
</organism>
<dbReference type="InterPro" id="IPR011989">
    <property type="entry name" value="ARM-like"/>
</dbReference>
<feature type="compositionally biased region" description="Polar residues" evidence="1">
    <location>
        <begin position="1"/>
        <end position="10"/>
    </location>
</feature>
<evidence type="ECO:0008006" key="4">
    <source>
        <dbReference type="Google" id="ProtNLM"/>
    </source>
</evidence>
<evidence type="ECO:0000256" key="1">
    <source>
        <dbReference type="SAM" id="MobiDB-lite"/>
    </source>
</evidence>
<dbReference type="PANTHER" id="PTHR21207">
    <property type="entry name" value="PARKIN COREGULATED GENE PROTEIN PARK2 COREGULATED"/>
    <property type="match status" value="1"/>
</dbReference>
<dbReference type="Gene3D" id="1.25.10.10">
    <property type="entry name" value="Leucine-rich Repeat Variant"/>
    <property type="match status" value="1"/>
</dbReference>
<dbReference type="AlphaFoldDB" id="A0AAN8K1P1"/>
<comment type="caution">
    <text evidence="2">The sequence shown here is derived from an EMBL/GenBank/DDBJ whole genome shotgun (WGS) entry which is preliminary data.</text>
</comment>
<dbReference type="Proteomes" id="UP001347796">
    <property type="component" value="Unassembled WGS sequence"/>
</dbReference>
<protein>
    <recommendedName>
        <fullName evidence="4">PACRG-like protein</fullName>
    </recommendedName>
</protein>
<sequence>MASWAKSSPTPRDAPRFNPNQGGRGIGAKSKSDGIPPSRLAFKARPSDKLNPKTFDPFKASQKSLSPFANLYANGGVPCRLFHGSVKHRLQWDIQPEQVPFNPILVALADGLRETVHPYMFIAETGFKELLEVHNADEKAVPLLSRLAPPLRAALGHDNMSVFERGLAATIQLSDVVGPALTPHLKVLLMPLAKRMMDKKYKERITECLQHLEQNCGRDALPIIKSKVPTYSSIYG</sequence>
<feature type="region of interest" description="Disordered" evidence="1">
    <location>
        <begin position="1"/>
        <end position="53"/>
    </location>
</feature>
<dbReference type="InterPro" id="IPR019399">
    <property type="entry name" value="Parkin_co-regulated_protein"/>
</dbReference>
<evidence type="ECO:0000313" key="3">
    <source>
        <dbReference type="Proteomes" id="UP001347796"/>
    </source>
</evidence>
<dbReference type="EMBL" id="JAZGQO010000006">
    <property type="protein sequence ID" value="KAK6186275.1"/>
    <property type="molecule type" value="Genomic_DNA"/>
</dbReference>
<dbReference type="Pfam" id="PF10274">
    <property type="entry name" value="ParcG"/>
    <property type="match status" value="1"/>
</dbReference>
<reference evidence="2 3" key="1">
    <citation type="submission" date="2024-01" db="EMBL/GenBank/DDBJ databases">
        <title>The genome of the rayed Mediterranean limpet Patella caerulea (Linnaeus, 1758).</title>
        <authorList>
            <person name="Anh-Thu Weber A."/>
            <person name="Halstead-Nussloch G."/>
        </authorList>
    </citation>
    <scope>NUCLEOTIDE SEQUENCE [LARGE SCALE GENOMIC DNA]</scope>
    <source>
        <strain evidence="2">AATW-2023a</strain>
        <tissue evidence="2">Whole specimen</tissue>
    </source>
</reference>
<keyword evidence="3" id="KW-1185">Reference proteome</keyword>
<dbReference type="SUPFAM" id="SSF48371">
    <property type="entry name" value="ARM repeat"/>
    <property type="match status" value="1"/>
</dbReference>